<keyword evidence="1" id="KW-0812">Transmembrane</keyword>
<feature type="transmembrane region" description="Helical" evidence="1">
    <location>
        <begin position="43"/>
        <end position="68"/>
    </location>
</feature>
<keyword evidence="3" id="KW-1185">Reference proteome</keyword>
<dbReference type="Gene3D" id="1.20.1070.10">
    <property type="entry name" value="Rhodopsin 7-helix transmembrane proteins"/>
    <property type="match status" value="1"/>
</dbReference>
<proteinExistence type="predicted"/>
<organism evidence="3 4">
    <name type="scientific">Elaeophora elaphi</name>
    <dbReference type="NCBI Taxonomy" id="1147741"/>
    <lineage>
        <taxon>Eukaryota</taxon>
        <taxon>Metazoa</taxon>
        <taxon>Ecdysozoa</taxon>
        <taxon>Nematoda</taxon>
        <taxon>Chromadorea</taxon>
        <taxon>Rhabditida</taxon>
        <taxon>Spirurina</taxon>
        <taxon>Spiruromorpha</taxon>
        <taxon>Filarioidea</taxon>
        <taxon>Onchocercidae</taxon>
        <taxon>Elaeophora</taxon>
    </lineage>
</organism>
<dbReference type="Proteomes" id="UP000050640">
    <property type="component" value="Unplaced"/>
</dbReference>
<dbReference type="AlphaFoldDB" id="A0A0R3RX30"/>
<evidence type="ECO:0000313" key="3">
    <source>
        <dbReference type="Proteomes" id="UP000050640"/>
    </source>
</evidence>
<dbReference type="SUPFAM" id="SSF81321">
    <property type="entry name" value="Family A G protein-coupled receptor-like"/>
    <property type="match status" value="1"/>
</dbReference>
<reference evidence="4" key="1">
    <citation type="submission" date="2017-02" db="UniProtKB">
        <authorList>
            <consortium name="WormBaseParasite"/>
        </authorList>
    </citation>
    <scope>IDENTIFICATION</scope>
</reference>
<keyword evidence="1" id="KW-1133">Transmembrane helix</keyword>
<evidence type="ECO:0000313" key="4">
    <source>
        <dbReference type="WBParaSite" id="EEL_0000676201-mRNA-1"/>
    </source>
</evidence>
<protein>
    <submittedName>
        <fullName evidence="4">7TM_GPCR_Srx domain-containing protein</fullName>
    </submittedName>
</protein>
<sequence>MQANSRSDEIFAAVISFTLAVMGIATNGVAVTVIASAKHLQNAFGYSCMSHAIGDIGVLIVFATWIPFQLLV</sequence>
<accession>A0A0R3RX30</accession>
<dbReference type="Pfam" id="PF10328">
    <property type="entry name" value="7TM_GPCR_Srx"/>
    <property type="match status" value="1"/>
</dbReference>
<keyword evidence="1" id="KW-0472">Membrane</keyword>
<dbReference type="WBParaSite" id="EEL_0000676201-mRNA-1">
    <property type="protein sequence ID" value="EEL_0000676201-mRNA-1"/>
    <property type="gene ID" value="EEL_0000676201"/>
</dbReference>
<evidence type="ECO:0000259" key="2">
    <source>
        <dbReference type="Pfam" id="PF10328"/>
    </source>
</evidence>
<name>A0A0R3RX30_9BILA</name>
<feature type="domain" description="7TM GPCR serpentine receptor class x (Srx)" evidence="2">
    <location>
        <begin position="17"/>
        <end position="66"/>
    </location>
</feature>
<feature type="transmembrane region" description="Helical" evidence="1">
    <location>
        <begin position="12"/>
        <end position="37"/>
    </location>
</feature>
<evidence type="ECO:0000256" key="1">
    <source>
        <dbReference type="SAM" id="Phobius"/>
    </source>
</evidence>
<dbReference type="InterPro" id="IPR019430">
    <property type="entry name" value="7TM_GPCR_serpentine_rcpt_Srx"/>
</dbReference>